<dbReference type="Proteomes" id="UP000825729">
    <property type="component" value="Unassembled WGS sequence"/>
</dbReference>
<feature type="region of interest" description="Disordered" evidence="1">
    <location>
        <begin position="56"/>
        <end position="92"/>
    </location>
</feature>
<proteinExistence type="predicted"/>
<accession>A0AAV7EVF6</accession>
<evidence type="ECO:0000313" key="3">
    <source>
        <dbReference type="Proteomes" id="UP000825729"/>
    </source>
</evidence>
<dbReference type="AlphaFoldDB" id="A0AAV7EVF6"/>
<keyword evidence="3" id="KW-1185">Reference proteome</keyword>
<protein>
    <submittedName>
        <fullName evidence="2">Uncharacterized protein</fullName>
    </submittedName>
</protein>
<sequence length="170" mass="18067">MGGIFFTCGHAPVPSLSSQLSGRQMVKAATKPCPAGPHWPLPSPTTGCIRFASPDTGTSPIQLPVRRTSPSDSALQSLPFPRVHDEEKTKKAPSASRAAFVWVLKAVPPEGKSGWDPAGRQDGMSCMVGQSRPDYNQLPSARVGREGGICLTVAMVTRERGNEGTKERGN</sequence>
<evidence type="ECO:0000313" key="2">
    <source>
        <dbReference type="EMBL" id="KAG9451602.1"/>
    </source>
</evidence>
<comment type="caution">
    <text evidence="2">The sequence shown here is derived from an EMBL/GenBank/DDBJ whole genome shotgun (WGS) entry which is preliminary data.</text>
</comment>
<organism evidence="2 3">
    <name type="scientific">Aristolochia fimbriata</name>
    <name type="common">White veined hardy Dutchman's pipe vine</name>
    <dbReference type="NCBI Taxonomy" id="158543"/>
    <lineage>
        <taxon>Eukaryota</taxon>
        <taxon>Viridiplantae</taxon>
        <taxon>Streptophyta</taxon>
        <taxon>Embryophyta</taxon>
        <taxon>Tracheophyta</taxon>
        <taxon>Spermatophyta</taxon>
        <taxon>Magnoliopsida</taxon>
        <taxon>Magnoliidae</taxon>
        <taxon>Piperales</taxon>
        <taxon>Aristolochiaceae</taxon>
        <taxon>Aristolochia</taxon>
    </lineage>
</organism>
<name>A0AAV7EVF6_ARIFI</name>
<evidence type="ECO:0000256" key="1">
    <source>
        <dbReference type="SAM" id="MobiDB-lite"/>
    </source>
</evidence>
<reference evidence="2 3" key="1">
    <citation type="submission" date="2021-07" db="EMBL/GenBank/DDBJ databases">
        <title>The Aristolochia fimbriata genome: insights into angiosperm evolution, floral development and chemical biosynthesis.</title>
        <authorList>
            <person name="Jiao Y."/>
        </authorList>
    </citation>
    <scope>NUCLEOTIDE SEQUENCE [LARGE SCALE GENOMIC DNA]</scope>
    <source>
        <strain evidence="2">IBCAS-2021</strain>
        <tissue evidence="2">Leaf</tissue>
    </source>
</reference>
<gene>
    <name evidence="2" type="ORF">H6P81_011567</name>
</gene>
<dbReference type="EMBL" id="JAINDJ010000004">
    <property type="protein sequence ID" value="KAG9451602.1"/>
    <property type="molecule type" value="Genomic_DNA"/>
</dbReference>